<evidence type="ECO:0000256" key="5">
    <source>
        <dbReference type="ARBA" id="ARBA00023136"/>
    </source>
</evidence>
<feature type="signal peptide" evidence="7">
    <location>
        <begin position="1"/>
        <end position="18"/>
    </location>
</feature>
<evidence type="ECO:0000259" key="9">
    <source>
        <dbReference type="Pfam" id="PF20520"/>
    </source>
</evidence>
<dbReference type="Proteomes" id="UP001153636">
    <property type="component" value="Chromosome 9"/>
</dbReference>
<gene>
    <name evidence="10" type="ORF">PSYICH_LOCUS15358</name>
</gene>
<protein>
    <recommendedName>
        <fullName evidence="12">Vacuolar ATP synthase subunit S1</fullName>
    </recommendedName>
</protein>
<evidence type="ECO:0000313" key="11">
    <source>
        <dbReference type="Proteomes" id="UP001153636"/>
    </source>
</evidence>
<name>A0A9P0DAM5_9CUCU</name>
<keyword evidence="3 6" id="KW-0812">Transmembrane</keyword>
<feature type="domain" description="V-type proton ATPase subunit S1 luminal" evidence="8">
    <location>
        <begin position="215"/>
        <end position="288"/>
    </location>
</feature>
<proteinExistence type="inferred from homology"/>
<evidence type="ECO:0000256" key="2">
    <source>
        <dbReference type="ARBA" id="ARBA00009037"/>
    </source>
</evidence>
<dbReference type="AlphaFoldDB" id="A0A9P0DAM5"/>
<dbReference type="Gene3D" id="2.40.160.110">
    <property type="match status" value="1"/>
</dbReference>
<dbReference type="GO" id="GO:0033176">
    <property type="term" value="C:proton-transporting V-type ATPase complex"/>
    <property type="evidence" value="ECO:0007669"/>
    <property type="project" value="TreeGrafter"/>
</dbReference>
<dbReference type="PANTHER" id="PTHR12471:SF4">
    <property type="entry name" value="AGAP001624-PA"/>
    <property type="match status" value="1"/>
</dbReference>
<evidence type="ECO:0000313" key="10">
    <source>
        <dbReference type="EMBL" id="CAH1114999.1"/>
    </source>
</evidence>
<keyword evidence="7" id="KW-0732">Signal</keyword>
<organism evidence="10 11">
    <name type="scientific">Psylliodes chrysocephalus</name>
    <dbReference type="NCBI Taxonomy" id="3402493"/>
    <lineage>
        <taxon>Eukaryota</taxon>
        <taxon>Metazoa</taxon>
        <taxon>Ecdysozoa</taxon>
        <taxon>Arthropoda</taxon>
        <taxon>Hexapoda</taxon>
        <taxon>Insecta</taxon>
        <taxon>Pterygota</taxon>
        <taxon>Neoptera</taxon>
        <taxon>Endopterygota</taxon>
        <taxon>Coleoptera</taxon>
        <taxon>Polyphaga</taxon>
        <taxon>Cucujiformia</taxon>
        <taxon>Chrysomeloidea</taxon>
        <taxon>Chrysomelidae</taxon>
        <taxon>Galerucinae</taxon>
        <taxon>Alticini</taxon>
        <taxon>Psylliodes</taxon>
    </lineage>
</organism>
<keyword evidence="11" id="KW-1185">Reference proteome</keyword>
<comment type="similarity">
    <text evidence="2">Belongs to the vacuolar ATPase subunit S1 family.</text>
</comment>
<evidence type="ECO:0000259" key="8">
    <source>
        <dbReference type="Pfam" id="PF05827"/>
    </source>
</evidence>
<evidence type="ECO:0000256" key="7">
    <source>
        <dbReference type="SAM" id="SignalP"/>
    </source>
</evidence>
<accession>A0A9P0DAM5</accession>
<evidence type="ECO:0000256" key="1">
    <source>
        <dbReference type="ARBA" id="ARBA00004167"/>
    </source>
</evidence>
<evidence type="ECO:0008006" key="12">
    <source>
        <dbReference type="Google" id="ProtNLM"/>
    </source>
</evidence>
<keyword evidence="5 6" id="KW-0472">Membrane</keyword>
<dbReference type="InterPro" id="IPR008388">
    <property type="entry name" value="Ac45_acc_su"/>
</dbReference>
<feature type="domain" description="V-type proton ATPase subunit S1/VOA1 transmembrane" evidence="9">
    <location>
        <begin position="303"/>
        <end position="341"/>
    </location>
</feature>
<comment type="subcellular location">
    <subcellularLocation>
        <location evidence="1">Membrane</location>
        <topology evidence="1">Single-pass membrane protein</topology>
    </subcellularLocation>
</comment>
<feature type="transmembrane region" description="Helical" evidence="6">
    <location>
        <begin position="313"/>
        <end position="333"/>
    </location>
</feature>
<dbReference type="InterPro" id="IPR046756">
    <property type="entry name" value="VAS1/VOA1_TM"/>
</dbReference>
<dbReference type="PANTHER" id="PTHR12471">
    <property type="entry name" value="VACUOLAR ATP SYNTHASE SUBUNIT S1"/>
    <property type="match status" value="1"/>
</dbReference>
<dbReference type="OrthoDB" id="9985059at2759"/>
<feature type="chain" id="PRO_5040384462" description="Vacuolar ATP synthase subunit S1" evidence="7">
    <location>
        <begin position="19"/>
        <end position="353"/>
    </location>
</feature>
<dbReference type="InterPro" id="IPR046755">
    <property type="entry name" value="VAS1_LD"/>
</dbReference>
<dbReference type="EMBL" id="OV651821">
    <property type="protein sequence ID" value="CAH1114999.1"/>
    <property type="molecule type" value="Genomic_DNA"/>
</dbReference>
<dbReference type="GO" id="GO:0030641">
    <property type="term" value="P:regulation of cellular pH"/>
    <property type="evidence" value="ECO:0007669"/>
    <property type="project" value="TreeGrafter"/>
</dbReference>
<sequence>MLFKVTILLISNVYVANAALFMWSNHEIKVSPFENFKTTDFLNIVEKLDKPDVFVFKSPNPVTNNIMSVVKGFYSMYSPNGDIEMENFVDLAGNPEEDLHIIKETIGNSINFISTIIIPNQEAIRSKRDTENQELDFDDIERATAFPSPSPQEPVIYRGFKLTKTSETSYALLYSSKPLLFRRNSSDAMDVYLGNVEDDMIQYDNRLNVNIPNGRGKITLRFNFTWQNGYWYMPSVKIQDYQNKADYNLITKDDVVAPARFSYHCNGETKFSDSNGVELIIYDLQVQTESKNGKFGDANDCVPFTTAPICSGIFITVLLGIGMVISLISIMDIKTMDKFDNYKTKNLAITVSD</sequence>
<dbReference type="GO" id="GO:0001671">
    <property type="term" value="F:ATPase activator activity"/>
    <property type="evidence" value="ECO:0007669"/>
    <property type="project" value="TreeGrafter"/>
</dbReference>
<evidence type="ECO:0000256" key="6">
    <source>
        <dbReference type="SAM" id="Phobius"/>
    </source>
</evidence>
<evidence type="ECO:0000256" key="3">
    <source>
        <dbReference type="ARBA" id="ARBA00022692"/>
    </source>
</evidence>
<reference evidence="10" key="1">
    <citation type="submission" date="2022-01" db="EMBL/GenBank/DDBJ databases">
        <authorList>
            <person name="King R."/>
        </authorList>
    </citation>
    <scope>NUCLEOTIDE SEQUENCE</scope>
</reference>
<dbReference type="Pfam" id="PF05827">
    <property type="entry name" value="VAS1_LD"/>
    <property type="match status" value="1"/>
</dbReference>
<evidence type="ECO:0000256" key="4">
    <source>
        <dbReference type="ARBA" id="ARBA00022989"/>
    </source>
</evidence>
<dbReference type="Pfam" id="PF20520">
    <property type="entry name" value="Ac45-VOA1_TM"/>
    <property type="match status" value="1"/>
</dbReference>
<keyword evidence="4 6" id="KW-1133">Transmembrane helix</keyword>